<keyword evidence="1" id="KW-0472">Membrane</keyword>
<accession>A0A1Q9G6U6</accession>
<protein>
    <recommendedName>
        <fullName evidence="5">Phage coat protein</fullName>
    </recommendedName>
</protein>
<keyword evidence="1" id="KW-0812">Transmembrane</keyword>
<reference evidence="3 4" key="1">
    <citation type="submission" date="2016-09" db="EMBL/GenBank/DDBJ databases">
        <title>Photobacterium proteolyticum sp. nov. a protease producing bacterium isolated from ocean sediments of Laizhou Bay.</title>
        <authorList>
            <person name="Li Y."/>
        </authorList>
    </citation>
    <scope>NUCLEOTIDE SEQUENCE [LARGE SCALE GENOMIC DNA]</scope>
    <source>
        <strain evidence="3 4">13-12</strain>
    </source>
</reference>
<dbReference type="STRING" id="1903952.BIT28_10750"/>
<sequence length="74" mass="7549">MKYITLKRKFGQVALVTTSAVMAAPSFAEDSATVTAIKSAVAAGQSSVQVTVAGVIGLAALGFGVGMIISYLRR</sequence>
<feature type="signal peptide" evidence="2">
    <location>
        <begin position="1"/>
        <end position="28"/>
    </location>
</feature>
<gene>
    <name evidence="3" type="ORF">BIT28_10750</name>
</gene>
<evidence type="ECO:0000313" key="4">
    <source>
        <dbReference type="Proteomes" id="UP000186905"/>
    </source>
</evidence>
<feature type="transmembrane region" description="Helical" evidence="1">
    <location>
        <begin position="52"/>
        <end position="72"/>
    </location>
</feature>
<comment type="caution">
    <text evidence="3">The sequence shown here is derived from an EMBL/GenBank/DDBJ whole genome shotgun (WGS) entry which is preliminary data.</text>
</comment>
<name>A0A1Q9G6U6_9GAMM</name>
<dbReference type="Proteomes" id="UP000186905">
    <property type="component" value="Unassembled WGS sequence"/>
</dbReference>
<keyword evidence="1" id="KW-1133">Transmembrane helix</keyword>
<evidence type="ECO:0008006" key="5">
    <source>
        <dbReference type="Google" id="ProtNLM"/>
    </source>
</evidence>
<dbReference type="AlphaFoldDB" id="A0A1Q9G6U6"/>
<feature type="chain" id="PRO_5013203599" description="Phage coat protein" evidence="2">
    <location>
        <begin position="29"/>
        <end position="74"/>
    </location>
</feature>
<dbReference type="RefSeq" id="WP_075768012.1">
    <property type="nucleotide sequence ID" value="NZ_MJIL01000099.1"/>
</dbReference>
<dbReference type="OrthoDB" id="5904767at2"/>
<dbReference type="EMBL" id="MJIL01000099">
    <property type="protein sequence ID" value="OLQ70014.1"/>
    <property type="molecule type" value="Genomic_DNA"/>
</dbReference>
<organism evidence="3 4">
    <name type="scientific">Photobacterium proteolyticum</name>
    <dbReference type="NCBI Taxonomy" id="1903952"/>
    <lineage>
        <taxon>Bacteria</taxon>
        <taxon>Pseudomonadati</taxon>
        <taxon>Pseudomonadota</taxon>
        <taxon>Gammaproteobacteria</taxon>
        <taxon>Vibrionales</taxon>
        <taxon>Vibrionaceae</taxon>
        <taxon>Photobacterium</taxon>
    </lineage>
</organism>
<evidence type="ECO:0000256" key="2">
    <source>
        <dbReference type="SAM" id="SignalP"/>
    </source>
</evidence>
<keyword evidence="2" id="KW-0732">Signal</keyword>
<proteinExistence type="predicted"/>
<keyword evidence="4" id="KW-1185">Reference proteome</keyword>
<evidence type="ECO:0000256" key="1">
    <source>
        <dbReference type="SAM" id="Phobius"/>
    </source>
</evidence>
<evidence type="ECO:0000313" key="3">
    <source>
        <dbReference type="EMBL" id="OLQ70014.1"/>
    </source>
</evidence>